<evidence type="ECO:0000313" key="2">
    <source>
        <dbReference type="Proteomes" id="UP001605261"/>
    </source>
</evidence>
<dbReference type="RefSeq" id="WP_394164780.1">
    <property type="nucleotide sequence ID" value="NZ_JBHGCJ010000022.1"/>
</dbReference>
<dbReference type="EMBL" id="JBHGCJ010000022">
    <property type="protein sequence ID" value="MFG6111564.1"/>
    <property type="molecule type" value="Genomic_DNA"/>
</dbReference>
<sequence>MTSALPKAALAMLYAAGASLPLPPRARFVDEQIDDLALQGVNLAAPIFEGCRVQRGTFAHCDFSGVRFFHRNQLAGCRFTRADFRNSGLNDTVFRECVFDRCDFRQSRFNACVLDRCTFINCRIVDTDMPAQATTGCRFEGTLKDVRFVAAGEPAQLDADFSRCILDDVSFENCRLDHVVPPRDPRHAYLPDVAVRARRALDALPATPHDTTTKVLMRRLRRYAQMQGTILNLDNLRCVEDPAVAAALIAALAVA</sequence>
<evidence type="ECO:0000313" key="1">
    <source>
        <dbReference type="EMBL" id="MFG6111564.1"/>
    </source>
</evidence>
<dbReference type="Proteomes" id="UP001605261">
    <property type="component" value="Unassembled WGS sequence"/>
</dbReference>
<reference evidence="1 2" key="1">
    <citation type="submission" date="2024-09" db="EMBL/GenBank/DDBJ databases">
        <authorList>
            <consortium name="All-Russian atlas of soil microorganisms"/>
            <consortium name="as a basis for the search for new antimicrobial producers and enzymes with unique properties"/>
            <person name="Sokolova E.A."/>
            <person name="Voronina E.N."/>
        </authorList>
    </citation>
    <scope>NUCLEOTIDE SEQUENCE [LARGE SCALE GENOMIC DNA]</scope>
    <source>
        <strain evidence="1 2">AF-22b-331.1</strain>
    </source>
</reference>
<protein>
    <submittedName>
        <fullName evidence="1">Pentapeptide repeat-containing protein</fullName>
    </submittedName>
</protein>
<name>A0ABW7D3Q2_9GAMM</name>
<gene>
    <name evidence="1" type="ORF">ACEU0G_001902</name>
</gene>
<dbReference type="Gene3D" id="2.160.20.80">
    <property type="entry name" value="E3 ubiquitin-protein ligase SopA"/>
    <property type="match status" value="1"/>
</dbReference>
<dbReference type="InterPro" id="IPR051082">
    <property type="entry name" value="Pentapeptide-BTB/POZ_domain"/>
</dbReference>
<keyword evidence="2" id="KW-1185">Reference proteome</keyword>
<dbReference type="InterPro" id="IPR001646">
    <property type="entry name" value="5peptide_repeat"/>
</dbReference>
<organism evidence="1 2">
    <name type="scientific">Stenotrophomonas nematodicola</name>
    <dbReference type="NCBI Taxonomy" id="2656746"/>
    <lineage>
        <taxon>Bacteria</taxon>
        <taxon>Pseudomonadati</taxon>
        <taxon>Pseudomonadota</taxon>
        <taxon>Gammaproteobacteria</taxon>
        <taxon>Lysobacterales</taxon>
        <taxon>Lysobacteraceae</taxon>
        <taxon>Stenotrophomonas</taxon>
    </lineage>
</organism>
<dbReference type="PANTHER" id="PTHR14136">
    <property type="entry name" value="BTB_POZ DOMAIN-CONTAINING PROTEIN KCTD9"/>
    <property type="match status" value="1"/>
</dbReference>
<dbReference type="SUPFAM" id="SSF141571">
    <property type="entry name" value="Pentapeptide repeat-like"/>
    <property type="match status" value="1"/>
</dbReference>
<dbReference type="Pfam" id="PF13576">
    <property type="entry name" value="Pentapeptide_3"/>
    <property type="match status" value="1"/>
</dbReference>
<dbReference type="PANTHER" id="PTHR14136:SF17">
    <property type="entry name" value="BTB_POZ DOMAIN-CONTAINING PROTEIN KCTD9"/>
    <property type="match status" value="1"/>
</dbReference>
<accession>A0ABW7D3Q2</accession>
<comment type="caution">
    <text evidence="1">The sequence shown here is derived from an EMBL/GenBank/DDBJ whole genome shotgun (WGS) entry which is preliminary data.</text>
</comment>
<proteinExistence type="predicted"/>